<keyword evidence="2" id="KW-0479">Metal-binding</keyword>
<feature type="region of interest" description="Disordered" evidence="8">
    <location>
        <begin position="747"/>
        <end position="779"/>
    </location>
</feature>
<comment type="subcellular location">
    <subcellularLocation>
        <location evidence="1">Nucleus</location>
    </subcellularLocation>
</comment>
<reference evidence="10" key="1">
    <citation type="journal article" date="2022" name="G3 (Bethesda)">
        <title>High quality genome of the basidiomycete yeast Dioszegia hungarica PDD-24b-2 isolated from cloud water.</title>
        <authorList>
            <person name="Jarrige D."/>
            <person name="Haridas S."/>
            <person name="Bleykasten-Grosshans C."/>
            <person name="Joly M."/>
            <person name="Nadalig T."/>
            <person name="Sancelme M."/>
            <person name="Vuilleumier S."/>
            <person name="Grigoriev I.V."/>
            <person name="Amato P."/>
            <person name="Bringel F."/>
        </authorList>
    </citation>
    <scope>NUCLEOTIDE SEQUENCE</scope>
    <source>
        <strain evidence="10">PDD-24b-2</strain>
    </source>
</reference>
<evidence type="ECO:0000313" key="10">
    <source>
        <dbReference type="EMBL" id="KAI9635565.1"/>
    </source>
</evidence>
<keyword evidence="6" id="KW-0804">Transcription</keyword>
<dbReference type="InterPro" id="IPR007219">
    <property type="entry name" value="XnlR_reg_dom"/>
</dbReference>
<dbReference type="GO" id="GO:0000981">
    <property type="term" value="F:DNA-binding transcription factor activity, RNA polymerase II-specific"/>
    <property type="evidence" value="ECO:0007669"/>
    <property type="project" value="InterPro"/>
</dbReference>
<feature type="compositionally biased region" description="Polar residues" evidence="8">
    <location>
        <begin position="362"/>
        <end position="378"/>
    </location>
</feature>
<keyword evidence="4" id="KW-0805">Transcription regulation</keyword>
<dbReference type="InterPro" id="IPR052202">
    <property type="entry name" value="Yeast_MetPath_Reg"/>
</dbReference>
<dbReference type="EMBL" id="JAKWFO010000005">
    <property type="protein sequence ID" value="KAI9635565.1"/>
    <property type="molecule type" value="Genomic_DNA"/>
</dbReference>
<dbReference type="PANTHER" id="PTHR47782">
    <property type="entry name" value="ZN(II)2CYS6 TRANSCRIPTION FACTOR (EUROFUNG)-RELATED"/>
    <property type="match status" value="1"/>
</dbReference>
<dbReference type="CDD" id="cd12148">
    <property type="entry name" value="fungal_TF_MHR"/>
    <property type="match status" value="1"/>
</dbReference>
<keyword evidence="3" id="KW-0862">Zinc</keyword>
<feature type="region of interest" description="Disordered" evidence="8">
    <location>
        <begin position="360"/>
        <end position="391"/>
    </location>
</feature>
<protein>
    <submittedName>
        <fullName evidence="10">Fungal-specific transcription factor domain-containing protein</fullName>
    </submittedName>
</protein>
<dbReference type="AlphaFoldDB" id="A0AA38LUC7"/>
<keyword evidence="11" id="KW-1185">Reference proteome</keyword>
<gene>
    <name evidence="10" type="ORF">MKK02DRAFT_44254</name>
</gene>
<evidence type="ECO:0000259" key="9">
    <source>
        <dbReference type="SMART" id="SM00906"/>
    </source>
</evidence>
<evidence type="ECO:0000256" key="7">
    <source>
        <dbReference type="ARBA" id="ARBA00023242"/>
    </source>
</evidence>
<evidence type="ECO:0000256" key="4">
    <source>
        <dbReference type="ARBA" id="ARBA00023015"/>
    </source>
</evidence>
<dbReference type="Gene3D" id="4.10.240.10">
    <property type="entry name" value="Zn(2)-C6 fungal-type DNA-binding domain"/>
    <property type="match status" value="1"/>
</dbReference>
<feature type="domain" description="Xylanolytic transcriptional activator regulatory" evidence="9">
    <location>
        <begin position="282"/>
        <end position="356"/>
    </location>
</feature>
<dbReference type="Proteomes" id="UP001164286">
    <property type="component" value="Unassembled WGS sequence"/>
</dbReference>
<dbReference type="SMART" id="SM00906">
    <property type="entry name" value="Fungal_trans"/>
    <property type="match status" value="1"/>
</dbReference>
<dbReference type="Pfam" id="PF04082">
    <property type="entry name" value="Fungal_trans"/>
    <property type="match status" value="1"/>
</dbReference>
<dbReference type="GO" id="GO:0008270">
    <property type="term" value="F:zinc ion binding"/>
    <property type="evidence" value="ECO:0007669"/>
    <property type="project" value="InterPro"/>
</dbReference>
<keyword evidence="5" id="KW-0238">DNA-binding</keyword>
<dbReference type="RefSeq" id="XP_052945342.1">
    <property type="nucleotide sequence ID" value="XM_053092858.1"/>
</dbReference>
<organism evidence="10 11">
    <name type="scientific">Dioszegia hungarica</name>
    <dbReference type="NCBI Taxonomy" id="4972"/>
    <lineage>
        <taxon>Eukaryota</taxon>
        <taxon>Fungi</taxon>
        <taxon>Dikarya</taxon>
        <taxon>Basidiomycota</taxon>
        <taxon>Agaricomycotina</taxon>
        <taxon>Tremellomycetes</taxon>
        <taxon>Tremellales</taxon>
        <taxon>Bulleribasidiaceae</taxon>
        <taxon>Dioszegia</taxon>
    </lineage>
</organism>
<dbReference type="InterPro" id="IPR036864">
    <property type="entry name" value="Zn2-C6_fun-type_DNA-bd_sf"/>
</dbReference>
<comment type="caution">
    <text evidence="10">The sequence shown here is derived from an EMBL/GenBank/DDBJ whole genome shotgun (WGS) entry which is preliminary data.</text>
</comment>
<dbReference type="GO" id="GO:0005634">
    <property type="term" value="C:nucleus"/>
    <property type="evidence" value="ECO:0007669"/>
    <property type="project" value="UniProtKB-SubCell"/>
</dbReference>
<evidence type="ECO:0000256" key="8">
    <source>
        <dbReference type="SAM" id="MobiDB-lite"/>
    </source>
</evidence>
<evidence type="ECO:0000256" key="1">
    <source>
        <dbReference type="ARBA" id="ARBA00004123"/>
    </source>
</evidence>
<dbReference type="GO" id="GO:0043565">
    <property type="term" value="F:sequence-specific DNA binding"/>
    <property type="evidence" value="ECO:0007669"/>
    <property type="project" value="TreeGrafter"/>
</dbReference>
<dbReference type="GO" id="GO:0006351">
    <property type="term" value="P:DNA-templated transcription"/>
    <property type="evidence" value="ECO:0007669"/>
    <property type="project" value="InterPro"/>
</dbReference>
<proteinExistence type="predicted"/>
<evidence type="ECO:0000313" key="11">
    <source>
        <dbReference type="Proteomes" id="UP001164286"/>
    </source>
</evidence>
<name>A0AA38LUC7_9TREE</name>
<evidence type="ECO:0000256" key="3">
    <source>
        <dbReference type="ARBA" id="ARBA00022833"/>
    </source>
</evidence>
<evidence type="ECO:0000256" key="6">
    <source>
        <dbReference type="ARBA" id="ARBA00023163"/>
    </source>
</evidence>
<dbReference type="GO" id="GO:0045944">
    <property type="term" value="P:positive regulation of transcription by RNA polymerase II"/>
    <property type="evidence" value="ECO:0007669"/>
    <property type="project" value="TreeGrafter"/>
</dbReference>
<accession>A0AA38LUC7</accession>
<keyword evidence="7" id="KW-0539">Nucleus</keyword>
<dbReference type="PANTHER" id="PTHR47782:SF12">
    <property type="entry name" value="ZN(II)2CYS6 TRANSCRIPTION FACTOR (EUROFUNG)"/>
    <property type="match status" value="1"/>
</dbReference>
<evidence type="ECO:0000256" key="5">
    <source>
        <dbReference type="ARBA" id="ARBA00023125"/>
    </source>
</evidence>
<dbReference type="GeneID" id="77732063"/>
<evidence type="ECO:0000256" key="2">
    <source>
        <dbReference type="ARBA" id="ARBA00022723"/>
    </source>
</evidence>
<sequence length="790" mass="87235">MDGRETNEPCKSCEKAGTDCIIQEKAPKTEYPTEYVTFLESRIASLEARLAEIKPGDDLADDHLDTLRQHDQSVSGSGTGESGEVKNEIAAGVALLSLNSASEPHYLGGSSGYSWAKVLLGTLHRPASTLFKPDETFKARYKETEAGLALVRPALPDKELAGMMVEAFYTHIQPRYPFVNWRQLRDWLARQDEMVLPKGAYSVITPEGREKGTASFFVWMTYAIGSRLLQGVALPGIAEPEAYYALALDHMELIVTLHNIENVQAFLFLAMYSLRCAEGPSVWHLTGVAMKMCVELGMHRRRKLPRGVTQFQEEIRKRTFWTVYGLDRGFALTLGRPLGIDDRDIDQVLPLNVECDIDIPPNMSTPSAQSGASASDSPLATDRDPPSNASFTSMSSAIHSIRLRQIEAQIQRTAYNLHSNPEESRDQIMAILDKLDAWKESIPKRPPGPQYQNIPCCSDDWFLMRAEGARLYLLRPITAKAARGDPLLTACAQSCVQQCEVFRRMHQNYPLANSLSLTDLHNIFLTGLTLLHLLLTHPRVISMRESTRAIRACSTALFVYAQHFKAAGPFRDAFEDMANACLDACERAAEDEPVLIERQTEGENEWERHVGEMAAWMMNTNAQQDFLELVTSLGFNPNVPIDLAQPTPLQQELVFAPQLPFQAPLFAGPADIFSNLQSASNLPGHSTDNNFTLLSTSSGGSHPIPLPQNIQQDQGVHPSLFTLGNHAGAGVPNQQNPFGGYGMGMGQAGPSVASVQREQRNSVSGGAQRERSLLDGPFAGSTDWYNQYNA</sequence>
<feature type="compositionally biased region" description="Polar residues" evidence="8">
    <location>
        <begin position="753"/>
        <end position="765"/>
    </location>
</feature>